<dbReference type="AlphaFoldDB" id="A0A0P1BCQ3"/>
<organism evidence="2 3">
    <name type="scientific">Ceraceosorus bombacis</name>
    <dbReference type="NCBI Taxonomy" id="401625"/>
    <lineage>
        <taxon>Eukaryota</taxon>
        <taxon>Fungi</taxon>
        <taxon>Dikarya</taxon>
        <taxon>Basidiomycota</taxon>
        <taxon>Ustilaginomycotina</taxon>
        <taxon>Exobasidiomycetes</taxon>
        <taxon>Ceraceosorales</taxon>
        <taxon>Ceraceosoraceae</taxon>
        <taxon>Ceraceosorus</taxon>
    </lineage>
</organism>
<proteinExistence type="predicted"/>
<protein>
    <submittedName>
        <fullName evidence="2">Uncharacterized protein</fullName>
    </submittedName>
</protein>
<dbReference type="Proteomes" id="UP000054845">
    <property type="component" value="Unassembled WGS sequence"/>
</dbReference>
<evidence type="ECO:0000313" key="2">
    <source>
        <dbReference type="EMBL" id="CEH13789.1"/>
    </source>
</evidence>
<dbReference type="EMBL" id="CCYA01000230">
    <property type="protein sequence ID" value="CEH13789.1"/>
    <property type="molecule type" value="Genomic_DNA"/>
</dbReference>
<accession>A0A0P1BCQ3</accession>
<reference evidence="2 3" key="1">
    <citation type="submission" date="2014-09" db="EMBL/GenBank/DDBJ databases">
        <authorList>
            <person name="Magalhaes I.L.F."/>
            <person name="Oliveira U."/>
            <person name="Santos F.R."/>
            <person name="Vidigal T.H.D.A."/>
            <person name="Brescovit A.D."/>
            <person name="Santos A.J."/>
        </authorList>
    </citation>
    <scope>NUCLEOTIDE SEQUENCE [LARGE SCALE GENOMIC DNA]</scope>
</reference>
<evidence type="ECO:0000313" key="3">
    <source>
        <dbReference type="Proteomes" id="UP000054845"/>
    </source>
</evidence>
<feature type="compositionally biased region" description="Polar residues" evidence="1">
    <location>
        <begin position="38"/>
        <end position="50"/>
    </location>
</feature>
<feature type="region of interest" description="Disordered" evidence="1">
    <location>
        <begin position="24"/>
        <end position="50"/>
    </location>
</feature>
<sequence>MRAECVQDDFYGDSLPRNIEHGAVGHSVRRDSHEAPPQTRQGIRSSSQVACQRHDPTHCRLALMTTRLRISPPFLNATDKAHASPSRLALDNECGLYEHLDFVALAAAQDRSHGCSICVRHRIACSTTRDRCLSP</sequence>
<keyword evidence="3" id="KW-1185">Reference proteome</keyword>
<name>A0A0P1BCQ3_9BASI</name>
<evidence type="ECO:0000256" key="1">
    <source>
        <dbReference type="SAM" id="MobiDB-lite"/>
    </source>
</evidence>